<feature type="domain" description="HPt" evidence="1">
    <location>
        <begin position="21"/>
        <end position="114"/>
    </location>
</feature>
<gene>
    <name evidence="2" type="ORF">MNBD_GAMMA17-1396</name>
</gene>
<dbReference type="SUPFAM" id="SSF47226">
    <property type="entry name" value="Histidine-containing phosphotransfer domain, HPT domain"/>
    <property type="match status" value="1"/>
</dbReference>
<dbReference type="InterPro" id="IPR036641">
    <property type="entry name" value="HPT_dom_sf"/>
</dbReference>
<dbReference type="InterPro" id="IPR008207">
    <property type="entry name" value="Sig_transdc_His_kin_Hpt_dom"/>
</dbReference>
<organism evidence="2">
    <name type="scientific">hydrothermal vent metagenome</name>
    <dbReference type="NCBI Taxonomy" id="652676"/>
    <lineage>
        <taxon>unclassified sequences</taxon>
        <taxon>metagenomes</taxon>
        <taxon>ecological metagenomes</taxon>
    </lineage>
</organism>
<evidence type="ECO:0000259" key="1">
    <source>
        <dbReference type="PROSITE" id="PS50894"/>
    </source>
</evidence>
<dbReference type="EMBL" id="UOFQ01000093">
    <property type="protein sequence ID" value="VAW88336.1"/>
    <property type="molecule type" value="Genomic_DNA"/>
</dbReference>
<proteinExistence type="predicted"/>
<dbReference type="AlphaFoldDB" id="A0A3B1A609"/>
<dbReference type="SMART" id="SM00073">
    <property type="entry name" value="HPT"/>
    <property type="match status" value="1"/>
</dbReference>
<dbReference type="Pfam" id="PF01627">
    <property type="entry name" value="Hpt"/>
    <property type="match status" value="1"/>
</dbReference>
<accession>A0A3B1A609</accession>
<dbReference type="PROSITE" id="PS50894">
    <property type="entry name" value="HPT"/>
    <property type="match status" value="1"/>
</dbReference>
<dbReference type="Gene3D" id="1.20.120.160">
    <property type="entry name" value="HPT domain"/>
    <property type="match status" value="1"/>
</dbReference>
<evidence type="ECO:0000313" key="2">
    <source>
        <dbReference type="EMBL" id="VAW88336.1"/>
    </source>
</evidence>
<dbReference type="GO" id="GO:0000160">
    <property type="term" value="P:phosphorelay signal transduction system"/>
    <property type="evidence" value="ECO:0007669"/>
    <property type="project" value="InterPro"/>
</dbReference>
<protein>
    <recommendedName>
        <fullName evidence="1">HPt domain-containing protein</fullName>
    </recommendedName>
</protein>
<name>A0A3B1A609_9ZZZZ</name>
<sequence length="115" mass="12890">MNVLNEPSLDETALSALKEATEEMFPEIIEVYLEDTPKRLVLLQTAFDSNDIKAMQEESHCLKGSSGNIGALKLSKICEEIELLSKSGSIANQNEYIQHAFSEFDHIKKILVDFT</sequence>
<reference evidence="2" key="1">
    <citation type="submission" date="2018-06" db="EMBL/GenBank/DDBJ databases">
        <authorList>
            <person name="Zhirakovskaya E."/>
        </authorList>
    </citation>
    <scope>NUCLEOTIDE SEQUENCE</scope>
</reference>